<dbReference type="RefSeq" id="WP_119348902.1">
    <property type="nucleotide sequence ID" value="NZ_QWET01000003.1"/>
</dbReference>
<dbReference type="Proteomes" id="UP000266441">
    <property type="component" value="Unassembled WGS sequence"/>
</dbReference>
<name>A0A399D2Y3_9BACT</name>
<evidence type="ECO:0000313" key="2">
    <source>
        <dbReference type="Proteomes" id="UP000266441"/>
    </source>
</evidence>
<dbReference type="EMBL" id="QWET01000003">
    <property type="protein sequence ID" value="RIH66315.1"/>
    <property type="molecule type" value="Genomic_DNA"/>
</dbReference>
<keyword evidence="2" id="KW-1185">Reference proteome</keyword>
<protein>
    <submittedName>
        <fullName evidence="1">Uncharacterized protein</fullName>
    </submittedName>
</protein>
<organism evidence="1 2">
    <name type="scientific">Mariniphaga sediminis</name>
    <dbReference type="NCBI Taxonomy" id="1628158"/>
    <lineage>
        <taxon>Bacteria</taxon>
        <taxon>Pseudomonadati</taxon>
        <taxon>Bacteroidota</taxon>
        <taxon>Bacteroidia</taxon>
        <taxon>Marinilabiliales</taxon>
        <taxon>Prolixibacteraceae</taxon>
        <taxon>Mariniphaga</taxon>
    </lineage>
</organism>
<dbReference type="AlphaFoldDB" id="A0A399D2Y3"/>
<evidence type="ECO:0000313" key="1">
    <source>
        <dbReference type="EMBL" id="RIH66315.1"/>
    </source>
</evidence>
<gene>
    <name evidence="1" type="ORF">D1164_05220</name>
</gene>
<accession>A0A399D2Y3</accession>
<reference evidence="1 2" key="1">
    <citation type="journal article" date="2015" name="Int. J. Syst. Evol. Microbiol.">
        <title>Mariniphaga sediminis sp. nov., isolated from coastal sediment.</title>
        <authorList>
            <person name="Wang F.Q."/>
            <person name="Shen Q.Y."/>
            <person name="Chen G.J."/>
            <person name="Du Z.J."/>
        </authorList>
    </citation>
    <scope>NUCLEOTIDE SEQUENCE [LARGE SCALE GENOMIC DNA]</scope>
    <source>
        <strain evidence="1 2">SY21</strain>
    </source>
</reference>
<dbReference type="OrthoDB" id="1122082at2"/>
<sequence>MKTIKAMKTKSDFRKAALRLAAVVVSIVLISITVSAQEFWEKLLTHSSFNEIANAMVETSKKDSASVLSEQESTNWYSFDKAFDPALEL</sequence>
<comment type="caution">
    <text evidence="1">The sequence shown here is derived from an EMBL/GenBank/DDBJ whole genome shotgun (WGS) entry which is preliminary data.</text>
</comment>
<proteinExistence type="predicted"/>